<evidence type="ECO:0000313" key="1">
    <source>
        <dbReference type="EMBL" id="CAH3037530.1"/>
    </source>
</evidence>
<dbReference type="EMBL" id="CALNXJ010000004">
    <property type="protein sequence ID" value="CAH3037530.1"/>
    <property type="molecule type" value="Genomic_DNA"/>
</dbReference>
<accession>A0AAU9VT72</accession>
<dbReference type="AlphaFoldDB" id="A0AAU9VT72"/>
<keyword evidence="2" id="KW-1185">Reference proteome</keyword>
<evidence type="ECO:0000313" key="2">
    <source>
        <dbReference type="Proteomes" id="UP001159428"/>
    </source>
</evidence>
<proteinExistence type="predicted"/>
<reference evidence="1 2" key="1">
    <citation type="submission" date="2022-05" db="EMBL/GenBank/DDBJ databases">
        <authorList>
            <consortium name="Genoscope - CEA"/>
            <person name="William W."/>
        </authorList>
    </citation>
    <scope>NUCLEOTIDE SEQUENCE [LARGE SCALE GENOMIC DNA]</scope>
</reference>
<gene>
    <name evidence="1" type="ORF">PMEA_00022147</name>
</gene>
<sequence length="129" mass="14976">MSEQNSRLNTILNRVTNKIVQLRRDRKTEALECWEPIVNGILEYVQTKDRRFRALHIFPTGSYYERAKVKEPDEFDLMLVMDNLELDDAPFEEDDGFREPPIGVFTTIMIDNGEEVTLGIECLTGESSF</sequence>
<evidence type="ECO:0008006" key="3">
    <source>
        <dbReference type="Google" id="ProtNLM"/>
    </source>
</evidence>
<dbReference type="Gene3D" id="3.30.460.90">
    <property type="match status" value="1"/>
</dbReference>
<dbReference type="Proteomes" id="UP001159428">
    <property type="component" value="Unassembled WGS sequence"/>
</dbReference>
<protein>
    <recommendedName>
        <fullName evidence="3">Nucleotidyltransferase</fullName>
    </recommendedName>
</protein>
<comment type="caution">
    <text evidence="1">The sequence shown here is derived from an EMBL/GenBank/DDBJ whole genome shotgun (WGS) entry which is preliminary data.</text>
</comment>
<name>A0AAU9VT72_9CNID</name>
<organism evidence="1 2">
    <name type="scientific">Pocillopora meandrina</name>
    <dbReference type="NCBI Taxonomy" id="46732"/>
    <lineage>
        <taxon>Eukaryota</taxon>
        <taxon>Metazoa</taxon>
        <taxon>Cnidaria</taxon>
        <taxon>Anthozoa</taxon>
        <taxon>Hexacorallia</taxon>
        <taxon>Scleractinia</taxon>
        <taxon>Astrocoeniina</taxon>
        <taxon>Pocilloporidae</taxon>
        <taxon>Pocillopora</taxon>
    </lineage>
</organism>